<dbReference type="EMBL" id="GBXM01086062">
    <property type="protein sequence ID" value="JAH22515.1"/>
    <property type="molecule type" value="Transcribed_RNA"/>
</dbReference>
<sequence>MSVEKNSLKNKKLK</sequence>
<accession>A0A0E9R209</accession>
<organism evidence="1">
    <name type="scientific">Anguilla anguilla</name>
    <name type="common">European freshwater eel</name>
    <name type="synonym">Muraena anguilla</name>
    <dbReference type="NCBI Taxonomy" id="7936"/>
    <lineage>
        <taxon>Eukaryota</taxon>
        <taxon>Metazoa</taxon>
        <taxon>Chordata</taxon>
        <taxon>Craniata</taxon>
        <taxon>Vertebrata</taxon>
        <taxon>Euteleostomi</taxon>
        <taxon>Actinopterygii</taxon>
        <taxon>Neopterygii</taxon>
        <taxon>Teleostei</taxon>
        <taxon>Anguilliformes</taxon>
        <taxon>Anguillidae</taxon>
        <taxon>Anguilla</taxon>
    </lineage>
</organism>
<reference evidence="1" key="1">
    <citation type="submission" date="2014-11" db="EMBL/GenBank/DDBJ databases">
        <authorList>
            <person name="Amaro Gonzalez C."/>
        </authorList>
    </citation>
    <scope>NUCLEOTIDE SEQUENCE</scope>
</reference>
<protein>
    <submittedName>
        <fullName evidence="1">Uncharacterized protein</fullName>
    </submittedName>
</protein>
<reference evidence="1" key="2">
    <citation type="journal article" date="2015" name="Fish Shellfish Immunol.">
        <title>Early steps in the European eel (Anguilla anguilla)-Vibrio vulnificus interaction in the gills: Role of the RtxA13 toxin.</title>
        <authorList>
            <person name="Callol A."/>
            <person name="Pajuelo D."/>
            <person name="Ebbesson L."/>
            <person name="Teles M."/>
            <person name="MacKenzie S."/>
            <person name="Amaro C."/>
        </authorList>
    </citation>
    <scope>NUCLEOTIDE SEQUENCE</scope>
</reference>
<evidence type="ECO:0000313" key="1">
    <source>
        <dbReference type="EMBL" id="JAH22515.1"/>
    </source>
</evidence>
<name>A0A0E9R209_ANGAN</name>
<proteinExistence type="predicted"/>